<reference evidence="13 14" key="1">
    <citation type="submission" date="2018-04" db="EMBL/GenBank/DDBJ databases">
        <title>Thalassorhabdus spongiae gen. nov., sp. nov., isolated from a marine sponge in South-West Iceland.</title>
        <authorList>
            <person name="Knobloch S."/>
            <person name="Daussin A."/>
            <person name="Johannsson R."/>
            <person name="Marteinsson V.T."/>
        </authorList>
    </citation>
    <scope>NUCLEOTIDE SEQUENCE [LARGE SCALE GENOMIC DNA]</scope>
    <source>
        <strain evidence="13 14">Hp12</strain>
    </source>
</reference>
<dbReference type="EMBL" id="QDDL01000014">
    <property type="protein sequence ID" value="PVZ63908.1"/>
    <property type="molecule type" value="Genomic_DNA"/>
</dbReference>
<evidence type="ECO:0000256" key="2">
    <source>
        <dbReference type="ARBA" id="ARBA00011233"/>
    </source>
</evidence>
<keyword evidence="4" id="KW-1134">Transmembrane beta strand</keyword>
<keyword evidence="6 11" id="KW-0732">Signal</keyword>
<evidence type="ECO:0000256" key="10">
    <source>
        <dbReference type="ARBA" id="ARBA00023237"/>
    </source>
</evidence>
<sequence length="320" mass="34412">MNKIKLTALAVVAAISLPTMATAAPKVYGKLSVTVQNSDIESNADGDKWEIKSNASRIGFKGDAELDAGLTGIYKIEYEIDNIDKTKSSSEDIFKARATWVGLKGDFGTVIVGREDTPLKKSQKKVDLFNDLSGDIKNVLKGDNRESNIIQYTSPKIADAVKIKLMTQFGEGEDIDGETGNEDGLFDVYSVSAAYNKDGIYAAIAYDSGIDEQEILRLTGQVNLGDLQLGAMWQDAEPTDGSADSEDGYHVSAAYKLGKAKLKAQYTASDIKAAGADQFSVGAEYKLGKKTTAHGFYTAYDADAADSGKDFYGVGIIHKF</sequence>
<dbReference type="SUPFAM" id="SSF56935">
    <property type="entry name" value="Porins"/>
    <property type="match status" value="1"/>
</dbReference>
<dbReference type="InterPro" id="IPR001702">
    <property type="entry name" value="Porin_Gram-ve"/>
</dbReference>
<evidence type="ECO:0000256" key="8">
    <source>
        <dbReference type="ARBA" id="ARBA00023114"/>
    </source>
</evidence>
<dbReference type="RefSeq" id="WP_116688992.1">
    <property type="nucleotide sequence ID" value="NZ_CAWNYD010000014.1"/>
</dbReference>
<dbReference type="GO" id="GO:0046930">
    <property type="term" value="C:pore complex"/>
    <property type="evidence" value="ECO:0007669"/>
    <property type="project" value="UniProtKB-KW"/>
</dbReference>
<comment type="subunit">
    <text evidence="2">Homotrimer.</text>
</comment>
<evidence type="ECO:0000313" key="14">
    <source>
        <dbReference type="Proteomes" id="UP000244906"/>
    </source>
</evidence>
<keyword evidence="7" id="KW-0406">Ion transport</keyword>
<dbReference type="Proteomes" id="UP000244906">
    <property type="component" value="Unassembled WGS sequence"/>
</dbReference>
<name>A0A2V1GWU8_9GAMM</name>
<dbReference type="GO" id="GO:0009279">
    <property type="term" value="C:cell outer membrane"/>
    <property type="evidence" value="ECO:0007669"/>
    <property type="project" value="UniProtKB-SubCell"/>
</dbReference>
<comment type="caution">
    <text evidence="13">The sequence shown here is derived from an EMBL/GenBank/DDBJ whole genome shotgun (WGS) entry which is preliminary data.</text>
</comment>
<evidence type="ECO:0000256" key="9">
    <source>
        <dbReference type="ARBA" id="ARBA00023136"/>
    </source>
</evidence>
<evidence type="ECO:0000256" key="6">
    <source>
        <dbReference type="ARBA" id="ARBA00022729"/>
    </source>
</evidence>
<dbReference type="AlphaFoldDB" id="A0A2V1GWU8"/>
<accession>A0A2V1GWU8</accession>
<dbReference type="PANTHER" id="PTHR34501">
    <property type="entry name" value="PROTEIN YDDL-RELATED"/>
    <property type="match status" value="1"/>
</dbReference>
<evidence type="ECO:0000256" key="3">
    <source>
        <dbReference type="ARBA" id="ARBA00022448"/>
    </source>
</evidence>
<keyword evidence="14" id="KW-1185">Reference proteome</keyword>
<dbReference type="CDD" id="cd00342">
    <property type="entry name" value="gram_neg_porins"/>
    <property type="match status" value="1"/>
</dbReference>
<proteinExistence type="predicted"/>
<evidence type="ECO:0000256" key="4">
    <source>
        <dbReference type="ARBA" id="ARBA00022452"/>
    </source>
</evidence>
<keyword evidence="3" id="KW-0813">Transport</keyword>
<dbReference type="InterPro" id="IPR023614">
    <property type="entry name" value="Porin_dom_sf"/>
</dbReference>
<organism evidence="13 14">
    <name type="scientific">Pelagibaculum spongiae</name>
    <dbReference type="NCBI Taxonomy" id="2080658"/>
    <lineage>
        <taxon>Bacteria</taxon>
        <taxon>Pseudomonadati</taxon>
        <taxon>Pseudomonadota</taxon>
        <taxon>Gammaproteobacteria</taxon>
        <taxon>Oceanospirillales</taxon>
        <taxon>Pelagibaculum</taxon>
    </lineage>
</organism>
<dbReference type="InterPro" id="IPR033900">
    <property type="entry name" value="Gram_neg_porin_domain"/>
</dbReference>
<dbReference type="OrthoDB" id="8957883at2"/>
<protein>
    <submittedName>
        <fullName evidence="13">Porin</fullName>
    </submittedName>
</protein>
<dbReference type="GO" id="GO:0015288">
    <property type="term" value="F:porin activity"/>
    <property type="evidence" value="ECO:0007669"/>
    <property type="project" value="UniProtKB-KW"/>
</dbReference>
<evidence type="ECO:0000256" key="7">
    <source>
        <dbReference type="ARBA" id="ARBA00023065"/>
    </source>
</evidence>
<gene>
    <name evidence="13" type="ORF">DC094_20520</name>
</gene>
<dbReference type="PRINTS" id="PR00182">
    <property type="entry name" value="ECOLNEIPORIN"/>
</dbReference>
<keyword evidence="5" id="KW-0812">Transmembrane</keyword>
<keyword evidence="8" id="KW-0626">Porin</keyword>
<keyword evidence="10" id="KW-0998">Cell outer membrane</keyword>
<evidence type="ECO:0000313" key="13">
    <source>
        <dbReference type="EMBL" id="PVZ63908.1"/>
    </source>
</evidence>
<keyword evidence="9" id="KW-0472">Membrane</keyword>
<evidence type="ECO:0000256" key="1">
    <source>
        <dbReference type="ARBA" id="ARBA00004571"/>
    </source>
</evidence>
<dbReference type="Pfam" id="PF13609">
    <property type="entry name" value="Porin_4"/>
    <property type="match status" value="1"/>
</dbReference>
<dbReference type="Gene3D" id="2.40.160.10">
    <property type="entry name" value="Porin"/>
    <property type="match status" value="1"/>
</dbReference>
<feature type="signal peptide" evidence="11">
    <location>
        <begin position="1"/>
        <end position="23"/>
    </location>
</feature>
<feature type="chain" id="PRO_5015949428" evidence="11">
    <location>
        <begin position="24"/>
        <end position="320"/>
    </location>
</feature>
<comment type="subcellular location">
    <subcellularLocation>
        <location evidence="1">Cell outer membrane</location>
        <topology evidence="1">Multi-pass membrane protein</topology>
    </subcellularLocation>
</comment>
<dbReference type="InterPro" id="IPR050298">
    <property type="entry name" value="Gram-neg_bact_OMP"/>
</dbReference>
<evidence type="ECO:0000256" key="5">
    <source>
        <dbReference type="ARBA" id="ARBA00022692"/>
    </source>
</evidence>
<dbReference type="PANTHER" id="PTHR34501:SF9">
    <property type="entry name" value="MAJOR OUTER MEMBRANE PROTEIN P.IA"/>
    <property type="match status" value="1"/>
</dbReference>
<evidence type="ECO:0000259" key="12">
    <source>
        <dbReference type="Pfam" id="PF13609"/>
    </source>
</evidence>
<feature type="domain" description="Porin" evidence="12">
    <location>
        <begin position="8"/>
        <end position="304"/>
    </location>
</feature>
<dbReference type="GO" id="GO:0034220">
    <property type="term" value="P:monoatomic ion transmembrane transport"/>
    <property type="evidence" value="ECO:0007669"/>
    <property type="project" value="InterPro"/>
</dbReference>
<evidence type="ECO:0000256" key="11">
    <source>
        <dbReference type="SAM" id="SignalP"/>
    </source>
</evidence>